<gene>
    <name evidence="1" type="ORF">KIPB_008056</name>
</gene>
<dbReference type="AlphaFoldDB" id="A0A391NXB8"/>
<name>A0A391NXB8_9EUKA</name>
<accession>A0A391NXB8</accession>
<dbReference type="Proteomes" id="UP000265618">
    <property type="component" value="Unassembled WGS sequence"/>
</dbReference>
<keyword evidence="2" id="KW-1185">Reference proteome</keyword>
<protein>
    <submittedName>
        <fullName evidence="1">Uncharacterized protein</fullName>
    </submittedName>
</protein>
<sequence length="224" mass="25467">MPDSRVLTVHMYDTDTRQWVEGPRCPIGSSWVTGADEVTVHAVMVQGVVHVFVQYHLTYGKNIRTHHIYSLRSGWESGTPSRVGWDFRALRHGQFVLLMDCKPTEGHRNHLEVDVLDTISLEWARMLCRSPIEAAPRWDRTIVQRQDGAMLQALKDLPSNSMAARDLGPRLGQIDYMGRLASHHHVSDRHAAGRATIAAFDLDDRLRYPNPDMHWALQVESLGD</sequence>
<reference evidence="1 2" key="1">
    <citation type="journal article" date="2018" name="PLoS ONE">
        <title>The draft genome of Kipferlia bialata reveals reductive genome evolution in fornicate parasites.</title>
        <authorList>
            <person name="Tanifuji G."/>
            <person name="Takabayashi S."/>
            <person name="Kume K."/>
            <person name="Takagi M."/>
            <person name="Nakayama T."/>
            <person name="Kamikawa R."/>
            <person name="Inagaki Y."/>
            <person name="Hashimoto T."/>
        </authorList>
    </citation>
    <scope>NUCLEOTIDE SEQUENCE [LARGE SCALE GENOMIC DNA]</scope>
    <source>
        <strain evidence="1">NY0173</strain>
    </source>
</reference>
<proteinExistence type="predicted"/>
<dbReference type="EMBL" id="BDIP01002398">
    <property type="protein sequence ID" value="GCA63133.1"/>
    <property type="molecule type" value="Genomic_DNA"/>
</dbReference>
<evidence type="ECO:0000313" key="1">
    <source>
        <dbReference type="EMBL" id="GCA63133.1"/>
    </source>
</evidence>
<comment type="caution">
    <text evidence="1">The sequence shown here is derived from an EMBL/GenBank/DDBJ whole genome shotgun (WGS) entry which is preliminary data.</text>
</comment>
<evidence type="ECO:0000313" key="2">
    <source>
        <dbReference type="Proteomes" id="UP000265618"/>
    </source>
</evidence>
<organism evidence="1 2">
    <name type="scientific">Kipferlia bialata</name>
    <dbReference type="NCBI Taxonomy" id="797122"/>
    <lineage>
        <taxon>Eukaryota</taxon>
        <taxon>Metamonada</taxon>
        <taxon>Carpediemonas-like organisms</taxon>
        <taxon>Kipferlia</taxon>
    </lineage>
</organism>